<proteinExistence type="predicted"/>
<protein>
    <submittedName>
        <fullName evidence="2">Uncharacterized protein</fullName>
    </submittedName>
</protein>
<reference evidence="2" key="1">
    <citation type="submission" date="2021-11" db="EMBL/GenBank/DDBJ databases">
        <authorList>
            <person name="Herlambang A."/>
            <person name="Guo Y."/>
            <person name="Takashima Y."/>
            <person name="Nishizawa T."/>
        </authorList>
    </citation>
    <scope>NUCLEOTIDE SEQUENCE</scope>
    <source>
        <strain evidence="2">E1425</strain>
    </source>
</reference>
<feature type="compositionally biased region" description="Polar residues" evidence="1">
    <location>
        <begin position="138"/>
        <end position="156"/>
    </location>
</feature>
<evidence type="ECO:0000313" key="3">
    <source>
        <dbReference type="Proteomes" id="UP000827284"/>
    </source>
</evidence>
<feature type="region of interest" description="Disordered" evidence="1">
    <location>
        <begin position="134"/>
        <end position="168"/>
    </location>
</feature>
<gene>
    <name evidence="2" type="ORF">EMPS_05809</name>
</gene>
<accession>A0A9P3LWM8</accession>
<feature type="compositionally biased region" description="Acidic residues" evidence="1">
    <location>
        <begin position="217"/>
        <end position="226"/>
    </location>
</feature>
<sequence>MLSPPSYDGAVEALSADIVTLAYFKTTRISDWNLEGFLMSTGLTELQFLSSVKDIARIKRLPCEIQMFAKRLKDYYGGIFQDEVAAIAKNNALKEMNREILSGREHLLLQSRVNETIKNDQLADMSAEEYSSSSSSSWTLSTKLTGKRTSIGASHSSNKRRGGNIMVRGEDVDIEKRIENDGNYNGHDDADIETVVDGLNVAEKTTPPLNLGKHADEEGEDHEDNDSTTQERPESRNQTQDVATSDDDDLFAGQQTPPKRLQGHSEEVPLVHDSKASFRHCDDISTFTLNDEDQVLYNEAAKWFKSKLGRDTESTIRKVRDERFREPWVHDLLYDRLKLLRTGLSSHCDENTYTSFWITPDFVALQTGIPGLISRGFANENHFTPSAWRRAICRGKTSSKGTNVDAYYVARDNYVDIIFENIGSPTCTDHSKHREDKEKSCRNAADALLERFYNSTGSFEVAKEYKVLIVIVFGYEVSVYTANIKDANEFKVSKIFQGRYHFSKDVYLANLLVHLKFCLIIKTVMERNIDVSIQFGNSIESVPKEEEAHYNLRLHSTPTKGLLRRPSSMIK</sequence>
<feature type="region of interest" description="Disordered" evidence="1">
    <location>
        <begin position="204"/>
        <end position="266"/>
    </location>
</feature>
<organism evidence="2 3">
    <name type="scientific">Entomortierella parvispora</name>
    <dbReference type="NCBI Taxonomy" id="205924"/>
    <lineage>
        <taxon>Eukaryota</taxon>
        <taxon>Fungi</taxon>
        <taxon>Fungi incertae sedis</taxon>
        <taxon>Mucoromycota</taxon>
        <taxon>Mortierellomycotina</taxon>
        <taxon>Mortierellomycetes</taxon>
        <taxon>Mortierellales</taxon>
        <taxon>Mortierellaceae</taxon>
        <taxon>Entomortierella</taxon>
    </lineage>
</organism>
<comment type="caution">
    <text evidence="2">The sequence shown here is derived from an EMBL/GenBank/DDBJ whole genome shotgun (WGS) entry which is preliminary data.</text>
</comment>
<dbReference type="OrthoDB" id="2391656at2759"/>
<reference evidence="2" key="2">
    <citation type="journal article" date="2022" name="Microbiol. Resour. Announc.">
        <title>Whole-Genome Sequence of Entomortierella parvispora E1425, a Mucoromycotan Fungus Associated with Burkholderiaceae-Related Endosymbiotic Bacteria.</title>
        <authorList>
            <person name="Herlambang A."/>
            <person name="Guo Y."/>
            <person name="Takashima Y."/>
            <person name="Narisawa K."/>
            <person name="Ohta H."/>
            <person name="Nishizawa T."/>
        </authorList>
    </citation>
    <scope>NUCLEOTIDE SEQUENCE</scope>
    <source>
        <strain evidence="2">E1425</strain>
    </source>
</reference>
<name>A0A9P3LWM8_9FUNG</name>
<evidence type="ECO:0000313" key="2">
    <source>
        <dbReference type="EMBL" id="GJJ73451.1"/>
    </source>
</evidence>
<dbReference type="AlphaFoldDB" id="A0A9P3LWM8"/>
<keyword evidence="3" id="KW-1185">Reference proteome</keyword>
<dbReference type="EMBL" id="BQFW01000008">
    <property type="protein sequence ID" value="GJJ73451.1"/>
    <property type="molecule type" value="Genomic_DNA"/>
</dbReference>
<evidence type="ECO:0000256" key="1">
    <source>
        <dbReference type="SAM" id="MobiDB-lite"/>
    </source>
</evidence>
<dbReference type="Proteomes" id="UP000827284">
    <property type="component" value="Unassembled WGS sequence"/>
</dbReference>